<gene>
    <name evidence="3" type="ORF">RJ639_043421</name>
</gene>
<organism evidence="3 4">
    <name type="scientific">Escallonia herrerae</name>
    <dbReference type="NCBI Taxonomy" id="1293975"/>
    <lineage>
        <taxon>Eukaryota</taxon>
        <taxon>Viridiplantae</taxon>
        <taxon>Streptophyta</taxon>
        <taxon>Embryophyta</taxon>
        <taxon>Tracheophyta</taxon>
        <taxon>Spermatophyta</taxon>
        <taxon>Magnoliopsida</taxon>
        <taxon>eudicotyledons</taxon>
        <taxon>Gunneridae</taxon>
        <taxon>Pentapetalae</taxon>
        <taxon>asterids</taxon>
        <taxon>campanulids</taxon>
        <taxon>Escalloniales</taxon>
        <taxon>Escalloniaceae</taxon>
        <taxon>Escallonia</taxon>
    </lineage>
</organism>
<feature type="compositionally biased region" description="Basic and acidic residues" evidence="1">
    <location>
        <begin position="8"/>
        <end position="17"/>
    </location>
</feature>
<reference evidence="3" key="1">
    <citation type="submission" date="2022-12" db="EMBL/GenBank/DDBJ databases">
        <title>Draft genome assemblies for two species of Escallonia (Escalloniales).</title>
        <authorList>
            <person name="Chanderbali A."/>
            <person name="Dervinis C."/>
            <person name="Anghel I."/>
            <person name="Soltis D."/>
            <person name="Soltis P."/>
            <person name="Zapata F."/>
        </authorList>
    </citation>
    <scope>NUCLEOTIDE SEQUENCE</scope>
    <source>
        <strain evidence="3">UCBG64.0493</strain>
        <tissue evidence="3">Leaf</tissue>
    </source>
</reference>
<name>A0AA89B1M5_9ASTE</name>
<feature type="transmembrane region" description="Helical" evidence="2">
    <location>
        <begin position="327"/>
        <end position="350"/>
    </location>
</feature>
<dbReference type="PANTHER" id="PTHR33736:SF13">
    <property type="entry name" value="OS11G0155100 PROTEIN"/>
    <property type="match status" value="1"/>
</dbReference>
<dbReference type="Gene3D" id="1.20.1280.50">
    <property type="match status" value="1"/>
</dbReference>
<sequence length="351" mass="38295">MSPSTDTPPHDTVKERGATSFSAVHPDILESHILARLDGPTLASASCASSTLHSLSDEDHLWSTICRSTWPSTSAPRLHSLVSTFPGSGPRSFFANCFPLSTPDPTTAADAAASTLSPPTQEIISAVDIHYKDKLIFTKVQETETVTGWFRCSPFRIDLLDPKDVIPTPAQHPNGDDTCTALNDDLTLSWILIDPQCKQAMNLSSYKPVSVQRHWLSGEVQVRFGSILAGGTKACTKGLVQVGIVVTCGGSEGGEMQVREVSLEVEDMDGMHLNGGESLVILQRALEGQRGNGGDRVEEGRRRYGRYLEMKKERKERKMRAEGRLDMVCMVLGVSLFAALLFFVCCRSLVK</sequence>
<dbReference type="Proteomes" id="UP001188597">
    <property type="component" value="Unassembled WGS sequence"/>
</dbReference>
<evidence type="ECO:0000313" key="4">
    <source>
        <dbReference type="Proteomes" id="UP001188597"/>
    </source>
</evidence>
<keyword evidence="2" id="KW-0472">Membrane</keyword>
<evidence type="ECO:0008006" key="5">
    <source>
        <dbReference type="Google" id="ProtNLM"/>
    </source>
</evidence>
<dbReference type="EMBL" id="JAVXUP010000620">
    <property type="protein sequence ID" value="KAK3024060.1"/>
    <property type="molecule type" value="Genomic_DNA"/>
</dbReference>
<protein>
    <recommendedName>
        <fullName evidence="5">F-box domain-containing protein</fullName>
    </recommendedName>
</protein>
<keyword evidence="2" id="KW-0812">Transmembrane</keyword>
<dbReference type="InterPro" id="IPR036047">
    <property type="entry name" value="F-box-like_dom_sf"/>
</dbReference>
<accession>A0AA89B1M5</accession>
<dbReference type="AlphaFoldDB" id="A0AA89B1M5"/>
<evidence type="ECO:0000256" key="2">
    <source>
        <dbReference type="SAM" id="Phobius"/>
    </source>
</evidence>
<comment type="caution">
    <text evidence="3">The sequence shown here is derived from an EMBL/GenBank/DDBJ whole genome shotgun (WGS) entry which is preliminary data.</text>
</comment>
<keyword evidence="4" id="KW-1185">Reference proteome</keyword>
<feature type="region of interest" description="Disordered" evidence="1">
    <location>
        <begin position="1"/>
        <end position="21"/>
    </location>
</feature>
<dbReference type="InterPro" id="IPR045283">
    <property type="entry name" value="AT3G44326-like"/>
</dbReference>
<dbReference type="PANTHER" id="PTHR33736">
    <property type="entry name" value="F-BOX PROTEIN-RELATED"/>
    <property type="match status" value="1"/>
</dbReference>
<dbReference type="SUPFAM" id="SSF81383">
    <property type="entry name" value="F-box domain"/>
    <property type="match status" value="1"/>
</dbReference>
<evidence type="ECO:0000256" key="1">
    <source>
        <dbReference type="SAM" id="MobiDB-lite"/>
    </source>
</evidence>
<proteinExistence type="predicted"/>
<keyword evidence="2" id="KW-1133">Transmembrane helix</keyword>
<evidence type="ECO:0000313" key="3">
    <source>
        <dbReference type="EMBL" id="KAK3024060.1"/>
    </source>
</evidence>